<reference evidence="10 11" key="1">
    <citation type="journal article" date="2009" name="Science">
        <title>Genome sequence, comparative analysis, and population genetics of the domestic horse.</title>
        <authorList>
            <consortium name="Broad Institute Genome Sequencing Platform"/>
            <consortium name="Broad Institute Whole Genome Assembly Team"/>
            <person name="Wade C.M."/>
            <person name="Giulotto E."/>
            <person name="Sigurdsson S."/>
            <person name="Zoli M."/>
            <person name="Gnerre S."/>
            <person name="Imsland F."/>
            <person name="Lear T.L."/>
            <person name="Adelson D.L."/>
            <person name="Bailey E."/>
            <person name="Bellone R.R."/>
            <person name="Bloecker H."/>
            <person name="Distl O."/>
            <person name="Edgar R.C."/>
            <person name="Garber M."/>
            <person name="Leeb T."/>
            <person name="Mauceli E."/>
            <person name="MacLeod J.N."/>
            <person name="Penedo M.C.T."/>
            <person name="Raison J.M."/>
            <person name="Sharpe T."/>
            <person name="Vogel J."/>
            <person name="Andersson L."/>
            <person name="Antczak D.F."/>
            <person name="Biagi T."/>
            <person name="Binns M.M."/>
            <person name="Chowdhary B.P."/>
            <person name="Coleman S.J."/>
            <person name="Della Valle G."/>
            <person name="Fryc S."/>
            <person name="Guerin G."/>
            <person name="Hasegawa T."/>
            <person name="Hill E.W."/>
            <person name="Jurka J."/>
            <person name="Kiialainen A."/>
            <person name="Lindgren G."/>
            <person name="Liu J."/>
            <person name="Magnani E."/>
            <person name="Mickelson J.R."/>
            <person name="Murray J."/>
            <person name="Nergadze S.G."/>
            <person name="Onofrio R."/>
            <person name="Pedroni S."/>
            <person name="Piras M.F."/>
            <person name="Raudsepp T."/>
            <person name="Rocchi M."/>
            <person name="Roeed K.H."/>
            <person name="Ryder O.A."/>
            <person name="Searle S."/>
            <person name="Skow L."/>
            <person name="Swinburne J.E."/>
            <person name="Syvaenen A.C."/>
            <person name="Tozaki T."/>
            <person name="Valberg S.J."/>
            <person name="Vaudin M."/>
            <person name="White J.R."/>
            <person name="Zody M.C."/>
            <person name="Lander E.S."/>
            <person name="Lindblad-Toh K."/>
        </authorList>
    </citation>
    <scope>NUCLEOTIDE SEQUENCE [LARGE SCALE GENOMIC DNA]</scope>
    <source>
        <strain evidence="10 11">Thoroughbred</strain>
    </source>
</reference>
<keyword evidence="11" id="KW-1185">Reference proteome</keyword>
<reference evidence="10" key="3">
    <citation type="submission" date="2025-09" db="UniProtKB">
        <authorList>
            <consortium name="Ensembl"/>
        </authorList>
    </citation>
    <scope>IDENTIFICATION</scope>
    <source>
        <strain evidence="10">Thoroughbred</strain>
    </source>
</reference>
<dbReference type="SUPFAM" id="SSF54403">
    <property type="entry name" value="Cystatin/monellin"/>
    <property type="match status" value="3"/>
</dbReference>
<evidence type="ECO:0000256" key="3">
    <source>
        <dbReference type="ARBA" id="ARBA00022525"/>
    </source>
</evidence>
<name>A0A5F5PS20_HORSE</name>
<dbReference type="CDD" id="cd00042">
    <property type="entry name" value="CY"/>
    <property type="match status" value="2"/>
</dbReference>
<accession>A0A5F5PS20</accession>
<feature type="compositionally biased region" description="Basic and acidic residues" evidence="8">
    <location>
        <begin position="1"/>
        <end position="17"/>
    </location>
</feature>
<evidence type="ECO:0000259" key="9">
    <source>
        <dbReference type="Pfam" id="PF00031"/>
    </source>
</evidence>
<keyword evidence="7" id="KW-1015">Disulfide bond</keyword>
<dbReference type="PANTHER" id="PTHR47393">
    <property type="entry name" value="CYSTATIN-12-RELATED"/>
    <property type="match status" value="1"/>
</dbReference>
<evidence type="ECO:0000256" key="6">
    <source>
        <dbReference type="ARBA" id="ARBA00022729"/>
    </source>
</evidence>
<feature type="domain" description="Cystatin" evidence="9">
    <location>
        <begin position="100"/>
        <end position="167"/>
    </location>
</feature>
<evidence type="ECO:0000256" key="1">
    <source>
        <dbReference type="ARBA" id="ARBA00004613"/>
    </source>
</evidence>
<dbReference type="Ensembl" id="ENSECAT00000077686.2">
    <property type="protein sequence ID" value="ENSECAP00000050579.1"/>
    <property type="gene ID" value="ENSECAG00000014988.4"/>
</dbReference>
<evidence type="ECO:0000256" key="2">
    <source>
        <dbReference type="ARBA" id="ARBA00009403"/>
    </source>
</evidence>
<proteinExistence type="inferred from homology"/>
<dbReference type="Bgee" id="ENSECAG00000014988">
    <property type="expression patterns" value="Expressed in testis and 3 other cell types or tissues"/>
</dbReference>
<dbReference type="Proteomes" id="UP000002281">
    <property type="component" value="Chromosome 22"/>
</dbReference>
<evidence type="ECO:0000256" key="4">
    <source>
        <dbReference type="ARBA" id="ARBA00022690"/>
    </source>
</evidence>
<comment type="similarity">
    <text evidence="2">Belongs to the cystatin family.</text>
</comment>
<evidence type="ECO:0000313" key="10">
    <source>
        <dbReference type="Ensembl" id="ENSECAP00000050579.1"/>
    </source>
</evidence>
<evidence type="ECO:0000256" key="5">
    <source>
        <dbReference type="ARBA" id="ARBA00022704"/>
    </source>
</evidence>
<keyword evidence="5" id="KW-0789">Thiol protease inhibitor</keyword>
<evidence type="ECO:0000256" key="8">
    <source>
        <dbReference type="SAM" id="MobiDB-lite"/>
    </source>
</evidence>
<dbReference type="GeneTree" id="ENSGT00940000162636"/>
<evidence type="ECO:0000256" key="7">
    <source>
        <dbReference type="ARBA" id="ARBA00023157"/>
    </source>
</evidence>
<dbReference type="GO" id="GO:0004869">
    <property type="term" value="F:cysteine-type endopeptidase inhibitor activity"/>
    <property type="evidence" value="ECO:0007669"/>
    <property type="project" value="UniProtKB-KW"/>
</dbReference>
<evidence type="ECO:0000313" key="11">
    <source>
        <dbReference type="Proteomes" id="UP000002281"/>
    </source>
</evidence>
<comment type="subcellular location">
    <subcellularLocation>
        <location evidence="1">Secreted</location>
    </subcellularLocation>
</comment>
<organism evidence="10 11">
    <name type="scientific">Equus caballus</name>
    <name type="common">Horse</name>
    <dbReference type="NCBI Taxonomy" id="9796"/>
    <lineage>
        <taxon>Eukaryota</taxon>
        <taxon>Metazoa</taxon>
        <taxon>Chordata</taxon>
        <taxon>Craniata</taxon>
        <taxon>Vertebrata</taxon>
        <taxon>Euteleostomi</taxon>
        <taxon>Mammalia</taxon>
        <taxon>Eutheria</taxon>
        <taxon>Laurasiatheria</taxon>
        <taxon>Perissodactyla</taxon>
        <taxon>Equidae</taxon>
        <taxon>Equus</taxon>
    </lineage>
</organism>
<dbReference type="AlphaFoldDB" id="A0A5F5PS20"/>
<keyword evidence="4" id="KW-0646">Protease inhibitor</keyword>
<keyword evidence="3" id="KW-0964">Secreted</keyword>
<protein>
    <recommendedName>
        <fullName evidence="9">Cystatin domain-containing protein</fullName>
    </recommendedName>
</protein>
<dbReference type="PANTHER" id="PTHR47393:SF5">
    <property type="entry name" value="CYSTATIN-16-RELATED"/>
    <property type="match status" value="1"/>
</dbReference>
<reference evidence="10" key="2">
    <citation type="submission" date="2025-08" db="UniProtKB">
        <authorList>
            <consortium name="Ensembl"/>
        </authorList>
    </citation>
    <scope>IDENTIFICATION</scope>
    <source>
        <strain evidence="10">Thoroughbred</strain>
    </source>
</reference>
<dbReference type="GO" id="GO:0005576">
    <property type="term" value="C:extracellular region"/>
    <property type="evidence" value="ECO:0007669"/>
    <property type="project" value="UniProtKB-SubCell"/>
</dbReference>
<dbReference type="InterPro" id="IPR052333">
    <property type="entry name" value="Cystatin_spermatogenesis"/>
</dbReference>
<keyword evidence="6" id="KW-0732">Signal</keyword>
<dbReference type="InterPro" id="IPR046350">
    <property type="entry name" value="Cystatin_sf"/>
</dbReference>
<sequence length="266" mass="30579">MGETRQGDGEKGLDRRTSLRGRVSSSGPPRGRAVWVAELRRAAAQELPPCFPARGQPSVLTLDSMFLKVPLFLGLIVLGTHVWTIQKEFVNIYKKHDYFVASVEFAVARFNDDNMEMNAYRLLEVRRAQQKRWTMIYLMDLEMGRTTCEKHVEDIDNCPLQEGPGEKKHLTWIYLMDLQMGRTICKKHDEDIDNCPLQEGPGEKQHLTWIYLMDLQMGRTICKKHDEDIDNCPLQEGPGEKQVGCTFIVDARPWFSQFTLLNSTCV</sequence>
<dbReference type="Gene3D" id="3.10.450.10">
    <property type="match status" value="3"/>
</dbReference>
<dbReference type="InterPro" id="IPR000010">
    <property type="entry name" value="Cystatin_dom"/>
</dbReference>
<dbReference type="Pfam" id="PF00031">
    <property type="entry name" value="Cystatin"/>
    <property type="match status" value="1"/>
</dbReference>
<feature type="region of interest" description="Disordered" evidence="8">
    <location>
        <begin position="1"/>
        <end position="30"/>
    </location>
</feature>